<feature type="transmembrane region" description="Helical" evidence="6">
    <location>
        <begin position="303"/>
        <end position="328"/>
    </location>
</feature>
<keyword evidence="4 6" id="KW-1133">Transmembrane helix</keyword>
<dbReference type="GO" id="GO:0003824">
    <property type="term" value="F:catalytic activity"/>
    <property type="evidence" value="ECO:0007669"/>
    <property type="project" value="UniProtKB-ARBA"/>
</dbReference>
<dbReference type="InterPro" id="IPR000160">
    <property type="entry name" value="GGDEF_dom"/>
</dbReference>
<feature type="domain" description="EAL" evidence="7">
    <location>
        <begin position="523"/>
        <end position="780"/>
    </location>
</feature>
<keyword evidence="10" id="KW-1185">Reference proteome</keyword>
<dbReference type="SUPFAM" id="SSF141868">
    <property type="entry name" value="EAL domain-like"/>
    <property type="match status" value="1"/>
</dbReference>
<evidence type="ECO:0000259" key="7">
    <source>
        <dbReference type="PROSITE" id="PS50883"/>
    </source>
</evidence>
<comment type="caution">
    <text evidence="9">The sequence shown here is derived from an EMBL/GenBank/DDBJ whole genome shotgun (WGS) entry which is preliminary data.</text>
</comment>
<comment type="subcellular location">
    <subcellularLocation>
        <location evidence="2">Membrane</location>
    </subcellularLocation>
</comment>
<dbReference type="InterPro" id="IPR035919">
    <property type="entry name" value="EAL_sf"/>
</dbReference>
<dbReference type="GO" id="GO:0007165">
    <property type="term" value="P:signal transduction"/>
    <property type="evidence" value="ECO:0007669"/>
    <property type="project" value="UniProtKB-ARBA"/>
</dbReference>
<reference evidence="9" key="1">
    <citation type="submission" date="2021-11" db="EMBL/GenBank/DDBJ databases">
        <title>Vibrio ZSDE26 sp. nov. and Vibrio ZSDZ34 sp. nov., isolated from coastal seawater in Qingdao.</title>
        <authorList>
            <person name="Zhang P."/>
        </authorList>
    </citation>
    <scope>NUCLEOTIDE SEQUENCE</scope>
    <source>
        <strain evidence="9">ZSDE26</strain>
    </source>
</reference>
<protein>
    <submittedName>
        <fullName evidence="9">EAL domain-containing protein</fullName>
    </submittedName>
</protein>
<dbReference type="Proteomes" id="UP001139559">
    <property type="component" value="Unassembled WGS sequence"/>
</dbReference>
<proteinExistence type="predicted"/>
<dbReference type="AlphaFoldDB" id="A0A9X1XMR5"/>
<dbReference type="CDD" id="cd01948">
    <property type="entry name" value="EAL"/>
    <property type="match status" value="1"/>
</dbReference>
<dbReference type="Pfam" id="PF00563">
    <property type="entry name" value="EAL"/>
    <property type="match status" value="1"/>
</dbReference>
<feature type="domain" description="GGDEF" evidence="8">
    <location>
        <begin position="381"/>
        <end position="514"/>
    </location>
</feature>
<evidence type="ECO:0000256" key="4">
    <source>
        <dbReference type="ARBA" id="ARBA00022989"/>
    </source>
</evidence>
<dbReference type="SUPFAM" id="SSF55073">
    <property type="entry name" value="Nucleotide cyclase"/>
    <property type="match status" value="1"/>
</dbReference>
<evidence type="ECO:0000256" key="6">
    <source>
        <dbReference type="SAM" id="Phobius"/>
    </source>
</evidence>
<evidence type="ECO:0000256" key="2">
    <source>
        <dbReference type="ARBA" id="ARBA00004370"/>
    </source>
</evidence>
<comment type="cofactor">
    <cofactor evidence="1">
        <name>Mg(2+)</name>
        <dbReference type="ChEBI" id="CHEBI:18420"/>
    </cofactor>
</comment>
<evidence type="ECO:0000259" key="8">
    <source>
        <dbReference type="PROSITE" id="PS50887"/>
    </source>
</evidence>
<dbReference type="PROSITE" id="PS50887">
    <property type="entry name" value="GGDEF"/>
    <property type="match status" value="1"/>
</dbReference>
<dbReference type="PROSITE" id="PS50883">
    <property type="entry name" value="EAL"/>
    <property type="match status" value="1"/>
</dbReference>
<dbReference type="SMART" id="SM00052">
    <property type="entry name" value="EAL"/>
    <property type="match status" value="1"/>
</dbReference>
<evidence type="ECO:0000256" key="1">
    <source>
        <dbReference type="ARBA" id="ARBA00001946"/>
    </source>
</evidence>
<dbReference type="NCBIfam" id="TIGR00254">
    <property type="entry name" value="GGDEF"/>
    <property type="match status" value="1"/>
</dbReference>
<name>A0A9X1XMR5_9VIBR</name>
<dbReference type="InterPro" id="IPR001633">
    <property type="entry name" value="EAL_dom"/>
</dbReference>
<dbReference type="SMART" id="SM00267">
    <property type="entry name" value="GGDEF"/>
    <property type="match status" value="1"/>
</dbReference>
<dbReference type="RefSeq" id="WP_248010837.1">
    <property type="nucleotide sequence ID" value="NZ_JAJHVV010000020.1"/>
</dbReference>
<gene>
    <name evidence="9" type="ORF">KP803_21155</name>
</gene>
<dbReference type="InterPro" id="IPR043128">
    <property type="entry name" value="Rev_trsase/Diguanyl_cyclase"/>
</dbReference>
<dbReference type="Pfam" id="PF00990">
    <property type="entry name" value="GGDEF"/>
    <property type="match status" value="1"/>
</dbReference>
<feature type="transmembrane region" description="Helical" evidence="6">
    <location>
        <begin position="12"/>
        <end position="31"/>
    </location>
</feature>
<evidence type="ECO:0000313" key="9">
    <source>
        <dbReference type="EMBL" id="MCK6265772.1"/>
    </source>
</evidence>
<keyword evidence="5 6" id="KW-0472">Membrane</keyword>
<sequence>MTFSFSHKSFLIIWAIGITIAVSSFLVVEFYESRRLHDQLEIRFNSKVKSLEQSMNSLSELVYSTQKFLQNGNNPTQVQFQHFLNDRTRIGSGIHSLFWLPLIALGDVKQFEEKAKSNGLLGFQLLPRVGQTATCAKWLNSATLPVYYISPQFEASDYLGNRLDTNCEDAAAMGKALGQHEITTSIFNEDGHQGIKLFLPVLNDNSELKGFVVASILFHEFLGVTWQGEINSKDFDISVLSLNQNLSQNQQSYTSLFQSHVNLELSKAHYYQRESHYSKQIALPNINQNWLVSISTIDDDISLLLYGSTAVVLILLLTASISWGFGFYAHRLQISDQLVKEKTRSLAIQATQDELTGLLNRQALSETLENQLSRIENQTSKGFSILFIDLDRFKIVNDSMGHIIGDLLLQQVATRLIRNARRDDSCFRFGGDEFVVCLPNQVNENALQDLCLRFSQLLSKPYSIKDQTCHIGASIGVSIVTSPSQSIASILREADTAMYKAKSSGTEKVIFFDEKMFTQVKHRFALEQELTIAVEQDQLSLAYQPIYCQKTDQVSGFEALLRWKHPKKGWISPDEFIPIAEETGLIIKIGDWIVKKVCQQLEQLYISNAYVRLPRININVSAKQFESNHIVHTLQHALSQYKFPTKLLGVEITESLLLGNSSSTIEALNEIKKLGLTIYLDDFGTGYSSLSVLSDYPVDIVKIDRSFVQNIDNQNHKSAKLCQAIISMSHTISLGVVAEGVETEVQLASLQQFGCNYIQGYLKAKPVAPNEMMRYLIPRANLRLKTG</sequence>
<dbReference type="PANTHER" id="PTHR44757">
    <property type="entry name" value="DIGUANYLATE CYCLASE DGCP"/>
    <property type="match status" value="1"/>
</dbReference>
<dbReference type="FunFam" id="3.30.70.270:FF:000001">
    <property type="entry name" value="Diguanylate cyclase domain protein"/>
    <property type="match status" value="1"/>
</dbReference>
<dbReference type="Gene3D" id="3.30.450.350">
    <property type="entry name" value="CHASE domain"/>
    <property type="match status" value="1"/>
</dbReference>
<dbReference type="CDD" id="cd01949">
    <property type="entry name" value="GGDEF"/>
    <property type="match status" value="1"/>
</dbReference>
<dbReference type="InterPro" id="IPR006189">
    <property type="entry name" value="CHASE_dom"/>
</dbReference>
<dbReference type="EMBL" id="JAJHVV010000020">
    <property type="protein sequence ID" value="MCK6265772.1"/>
    <property type="molecule type" value="Genomic_DNA"/>
</dbReference>
<organism evidence="9 10">
    <name type="scientific">Vibrio amylolyticus</name>
    <dbReference type="NCBI Taxonomy" id="2847292"/>
    <lineage>
        <taxon>Bacteria</taxon>
        <taxon>Pseudomonadati</taxon>
        <taxon>Pseudomonadota</taxon>
        <taxon>Gammaproteobacteria</taxon>
        <taxon>Vibrionales</taxon>
        <taxon>Vibrionaceae</taxon>
        <taxon>Vibrio</taxon>
    </lineage>
</organism>
<dbReference type="PANTHER" id="PTHR44757:SF2">
    <property type="entry name" value="BIOFILM ARCHITECTURE MAINTENANCE PROTEIN MBAA"/>
    <property type="match status" value="1"/>
</dbReference>
<dbReference type="InterPro" id="IPR042240">
    <property type="entry name" value="CHASE_sf"/>
</dbReference>
<evidence type="ECO:0000313" key="10">
    <source>
        <dbReference type="Proteomes" id="UP001139559"/>
    </source>
</evidence>
<evidence type="ECO:0000256" key="3">
    <source>
        <dbReference type="ARBA" id="ARBA00022692"/>
    </source>
</evidence>
<dbReference type="InterPro" id="IPR029787">
    <property type="entry name" value="Nucleotide_cyclase"/>
</dbReference>
<dbReference type="GO" id="GO:0016020">
    <property type="term" value="C:membrane"/>
    <property type="evidence" value="ECO:0007669"/>
    <property type="project" value="UniProtKB-SubCell"/>
</dbReference>
<dbReference type="Gene3D" id="3.30.70.270">
    <property type="match status" value="1"/>
</dbReference>
<dbReference type="InterPro" id="IPR052155">
    <property type="entry name" value="Biofilm_reg_signaling"/>
</dbReference>
<dbReference type="Gene3D" id="3.20.20.450">
    <property type="entry name" value="EAL domain"/>
    <property type="match status" value="1"/>
</dbReference>
<dbReference type="Pfam" id="PF03924">
    <property type="entry name" value="CHASE"/>
    <property type="match status" value="1"/>
</dbReference>
<accession>A0A9X1XMR5</accession>
<evidence type="ECO:0000256" key="5">
    <source>
        <dbReference type="ARBA" id="ARBA00023136"/>
    </source>
</evidence>
<keyword evidence="3 6" id="KW-0812">Transmembrane</keyword>